<name>A0A9K3KM64_9STRA</name>
<feature type="domain" description="EF-hand" evidence="10">
    <location>
        <begin position="687"/>
        <end position="722"/>
    </location>
</feature>
<keyword evidence="5" id="KW-0547">Nucleotide-binding</keyword>
<organism evidence="12 13">
    <name type="scientific">Nitzschia inconspicua</name>
    <dbReference type="NCBI Taxonomy" id="303405"/>
    <lineage>
        <taxon>Eukaryota</taxon>
        <taxon>Sar</taxon>
        <taxon>Stramenopiles</taxon>
        <taxon>Ochrophyta</taxon>
        <taxon>Bacillariophyta</taxon>
        <taxon>Bacillariophyceae</taxon>
        <taxon>Bacillariophycidae</taxon>
        <taxon>Bacillariales</taxon>
        <taxon>Bacillariaceae</taxon>
        <taxon>Nitzschia</taxon>
    </lineage>
</organism>
<comment type="cofactor">
    <cofactor evidence="1">
        <name>Mg(2+)</name>
        <dbReference type="ChEBI" id="CHEBI:18420"/>
    </cofactor>
</comment>
<dbReference type="PANTHER" id="PTHR47788:SF1">
    <property type="entry name" value="A-ADDING TRNA NUCLEOTIDYLTRANSFERASE"/>
    <property type="match status" value="1"/>
</dbReference>
<feature type="domain" description="CBS" evidence="11">
    <location>
        <begin position="821"/>
        <end position="878"/>
    </location>
</feature>
<feature type="region of interest" description="Disordered" evidence="9">
    <location>
        <begin position="63"/>
        <end position="104"/>
    </location>
</feature>
<evidence type="ECO:0000256" key="9">
    <source>
        <dbReference type="SAM" id="MobiDB-lite"/>
    </source>
</evidence>
<evidence type="ECO:0000256" key="4">
    <source>
        <dbReference type="ARBA" id="ARBA00022723"/>
    </source>
</evidence>
<gene>
    <name evidence="12" type="ORF">IV203_033041</name>
</gene>
<feature type="domain" description="EF-hand" evidence="10">
    <location>
        <begin position="651"/>
        <end position="686"/>
    </location>
</feature>
<dbReference type="GO" id="GO:0000166">
    <property type="term" value="F:nucleotide binding"/>
    <property type="evidence" value="ECO:0007669"/>
    <property type="project" value="UniProtKB-KW"/>
</dbReference>
<evidence type="ECO:0000256" key="5">
    <source>
        <dbReference type="ARBA" id="ARBA00022741"/>
    </source>
</evidence>
<dbReference type="GO" id="GO:0008033">
    <property type="term" value="P:tRNA processing"/>
    <property type="evidence" value="ECO:0007669"/>
    <property type="project" value="UniProtKB-KW"/>
</dbReference>
<dbReference type="EMBL" id="JAGRRH010000022">
    <property type="protein sequence ID" value="KAG7345510.1"/>
    <property type="molecule type" value="Genomic_DNA"/>
</dbReference>
<feature type="compositionally biased region" description="Low complexity" evidence="9">
    <location>
        <begin position="70"/>
        <end position="95"/>
    </location>
</feature>
<dbReference type="PANTHER" id="PTHR47788">
    <property type="entry name" value="POLYA POLYMERASE"/>
    <property type="match status" value="1"/>
</dbReference>
<evidence type="ECO:0000256" key="3">
    <source>
        <dbReference type="ARBA" id="ARBA00022695"/>
    </source>
</evidence>
<evidence type="ECO:0000259" key="11">
    <source>
        <dbReference type="PROSITE" id="PS51371"/>
    </source>
</evidence>
<feature type="region of interest" description="Disordered" evidence="9">
    <location>
        <begin position="588"/>
        <end position="635"/>
    </location>
</feature>
<feature type="region of interest" description="Disordered" evidence="9">
    <location>
        <begin position="875"/>
        <end position="916"/>
    </location>
</feature>
<sequence>MTTFQEGKNEECRLSESQRLSERKRMSTRLLLLSLLPLTSAFQRPSTIFSERYDCPQLYLHHQRRRRSRNNPSPTSRLCLKESTTPGDSSSSESGQHFDKVAPYQRSKRPFGTYSARYLEDNGLAITTDIEGFDTAKPAHEVVDWNNDNDDHDDRTVNLDATLYKVPGDGDPPPETYFQRRKDEEILIASNNLDNEEDFLDVTTEDFDDFDYTFLKDLDTTQSTVLKGEPVVPASSSSQLTPNIIPDDQPTSLPDGSSTSKNRNLSRPKLKEQPVQLKPLTGFNVVLTHCTADFDSLASAVGLAKLWSSETIESQDADVPEASTSSDDKKDRPKKAFDSSDSQNFPTFVVLPRGAHPSVQRFLALHKHLFPIRSLKSLPHDLSKLNRLALVDAQRRDRIGPAEHLLEHAKRVIVVDHHVDMESDIHEATDYVVDKVGSVSTLIVERLMKLQQRQQQLCKIDCDLSPFTLTEAEATLLALGIHADTGSLCFDSTTPRDATALAWVMGQGASQVAIAEHAQSSLSREQQNVLTQALIKTNSTVAHGVTISTVLLTADGFIQGLAAVTQDALELSSSDVYLLGLVYEPKAGGQRRKKKNEPGERIKSRLLMGGPIQENDSPMGLFSSPQSQHNGEKQTNVRLSDGKIELEIEEPQLKRLRTAFDRKDLDGSGCLNKKELSAALAAAGIVATQETIDGLMETMDTNQDGRIDFEEFVTFARDVQLSIEKRIDNQTSIDGNENSIKSIASPQSTLIIIGRAKPGVNLKAVKLGKMLEKYGGGGHAKAASATVRLNDEAEAAGILSGLVDELIETSLQAQPTVGAFMTSPVLSVKPDMTEKQVEDLFTRYDVRALPVIDENNDVIGLVTYKEVAAAKQRMWNKEQKRMREDGNKKKKDNVDGESDTNEKLQKNMSENRKRNGSTVKAWMKQHITTVEASQTMAEVEAILLGNDVGCIPVVQDGTRQLVGMVTRTDLLRQHRYYPSLHYNNKGMSDSIAARKPIIALRKRLKQFDLDE</sequence>
<keyword evidence="7" id="KW-0694">RNA-binding</keyword>
<reference evidence="12" key="2">
    <citation type="submission" date="2021-04" db="EMBL/GenBank/DDBJ databases">
        <authorList>
            <person name="Podell S."/>
        </authorList>
    </citation>
    <scope>NUCLEOTIDE SEQUENCE</scope>
    <source>
        <strain evidence="12">Hildebrandi</strain>
    </source>
</reference>
<evidence type="ECO:0000313" key="12">
    <source>
        <dbReference type="EMBL" id="KAG7345510.1"/>
    </source>
</evidence>
<dbReference type="Pfam" id="PF13499">
    <property type="entry name" value="EF-hand_7"/>
    <property type="match status" value="1"/>
</dbReference>
<dbReference type="CDD" id="cd00051">
    <property type="entry name" value="EFh"/>
    <property type="match status" value="1"/>
</dbReference>
<evidence type="ECO:0000256" key="2">
    <source>
        <dbReference type="ARBA" id="ARBA00022694"/>
    </source>
</evidence>
<dbReference type="InterPro" id="IPR001667">
    <property type="entry name" value="DDH_dom"/>
</dbReference>
<dbReference type="PROSITE" id="PS51371">
    <property type="entry name" value="CBS"/>
    <property type="match status" value="2"/>
</dbReference>
<feature type="compositionally biased region" description="Basic and acidic residues" evidence="9">
    <location>
        <begin position="900"/>
        <end position="913"/>
    </location>
</feature>
<keyword evidence="3" id="KW-0548">Nucleotidyltransferase</keyword>
<dbReference type="AlphaFoldDB" id="A0A9K3KM64"/>
<keyword evidence="13" id="KW-1185">Reference proteome</keyword>
<comment type="caution">
    <text evidence="12">The sequence shown here is derived from an EMBL/GenBank/DDBJ whole genome shotgun (WGS) entry which is preliminary data.</text>
</comment>
<dbReference type="SMART" id="SM00054">
    <property type="entry name" value="EFh"/>
    <property type="match status" value="2"/>
</dbReference>
<evidence type="ECO:0000259" key="10">
    <source>
        <dbReference type="PROSITE" id="PS50222"/>
    </source>
</evidence>
<evidence type="ECO:0000256" key="6">
    <source>
        <dbReference type="ARBA" id="ARBA00022842"/>
    </source>
</evidence>
<dbReference type="Proteomes" id="UP000693970">
    <property type="component" value="Unassembled WGS sequence"/>
</dbReference>
<keyword evidence="8" id="KW-0129">CBS domain</keyword>
<feature type="domain" description="CBS" evidence="11">
    <location>
        <begin position="923"/>
        <end position="983"/>
    </location>
</feature>
<feature type="compositionally biased region" description="Polar residues" evidence="9">
    <location>
        <begin position="623"/>
        <end position="635"/>
    </location>
</feature>
<feature type="compositionally biased region" description="Basic and acidic residues" evidence="9">
    <location>
        <begin position="326"/>
        <end position="338"/>
    </location>
</feature>
<dbReference type="Pfam" id="PF01368">
    <property type="entry name" value="DHH"/>
    <property type="match status" value="1"/>
</dbReference>
<dbReference type="InterPro" id="IPR052390">
    <property type="entry name" value="tRNA_nt/polyA_polymerase"/>
</dbReference>
<dbReference type="GO" id="GO:0005509">
    <property type="term" value="F:calcium ion binding"/>
    <property type="evidence" value="ECO:0007669"/>
    <property type="project" value="InterPro"/>
</dbReference>
<evidence type="ECO:0000256" key="8">
    <source>
        <dbReference type="PROSITE-ProRule" id="PRU00703"/>
    </source>
</evidence>
<reference evidence="12" key="1">
    <citation type="journal article" date="2021" name="Sci. Rep.">
        <title>Diploid genomic architecture of Nitzschia inconspicua, an elite biomass production diatom.</title>
        <authorList>
            <person name="Oliver A."/>
            <person name="Podell S."/>
            <person name="Pinowska A."/>
            <person name="Traller J.C."/>
            <person name="Smith S.R."/>
            <person name="McClure R."/>
            <person name="Beliaev A."/>
            <person name="Bohutskyi P."/>
            <person name="Hill E.A."/>
            <person name="Rabines A."/>
            <person name="Zheng H."/>
            <person name="Allen L.Z."/>
            <person name="Kuo A."/>
            <person name="Grigoriev I.V."/>
            <person name="Allen A.E."/>
            <person name="Hazlebeck D."/>
            <person name="Allen E.E."/>
        </authorList>
    </citation>
    <scope>NUCLEOTIDE SEQUENCE</scope>
    <source>
        <strain evidence="12">Hildebrandi</strain>
    </source>
</reference>
<feature type="region of interest" description="Disordered" evidence="9">
    <location>
        <begin position="230"/>
        <end position="273"/>
    </location>
</feature>
<dbReference type="InterPro" id="IPR018247">
    <property type="entry name" value="EF_Hand_1_Ca_BS"/>
</dbReference>
<dbReference type="PROSITE" id="PS00018">
    <property type="entry name" value="EF_HAND_1"/>
    <property type="match status" value="2"/>
</dbReference>
<proteinExistence type="predicted"/>
<keyword evidence="4" id="KW-0479">Metal-binding</keyword>
<feature type="region of interest" description="Disordered" evidence="9">
    <location>
        <begin position="314"/>
        <end position="341"/>
    </location>
</feature>
<keyword evidence="3" id="KW-0808">Transferase</keyword>
<dbReference type="InterPro" id="IPR002048">
    <property type="entry name" value="EF_hand_dom"/>
</dbReference>
<evidence type="ECO:0000256" key="1">
    <source>
        <dbReference type="ARBA" id="ARBA00001946"/>
    </source>
</evidence>
<dbReference type="InterPro" id="IPR000644">
    <property type="entry name" value="CBS_dom"/>
</dbReference>
<feature type="compositionally biased region" description="Basic and acidic residues" evidence="9">
    <location>
        <begin position="875"/>
        <end position="887"/>
    </location>
</feature>
<feature type="compositionally biased region" description="Polar residues" evidence="9">
    <location>
        <begin position="249"/>
        <end position="265"/>
    </location>
</feature>
<accession>A0A9K3KM64</accession>
<evidence type="ECO:0000313" key="13">
    <source>
        <dbReference type="Proteomes" id="UP000693970"/>
    </source>
</evidence>
<dbReference type="OrthoDB" id="418595at2759"/>
<protein>
    <submittedName>
        <fullName evidence="12">PolyA polymerase</fullName>
    </submittedName>
</protein>
<dbReference type="Pfam" id="PF00571">
    <property type="entry name" value="CBS"/>
    <property type="match status" value="2"/>
</dbReference>
<dbReference type="SMART" id="SM00116">
    <property type="entry name" value="CBS"/>
    <property type="match status" value="2"/>
</dbReference>
<dbReference type="GO" id="GO:0003723">
    <property type="term" value="F:RNA binding"/>
    <property type="evidence" value="ECO:0007669"/>
    <property type="project" value="UniProtKB-KW"/>
</dbReference>
<dbReference type="PROSITE" id="PS50222">
    <property type="entry name" value="EF_HAND_2"/>
    <property type="match status" value="2"/>
</dbReference>
<keyword evidence="6" id="KW-0460">Magnesium</keyword>
<keyword evidence="2" id="KW-0819">tRNA processing</keyword>
<evidence type="ECO:0000256" key="7">
    <source>
        <dbReference type="ARBA" id="ARBA00022884"/>
    </source>
</evidence>
<dbReference type="GO" id="GO:0016779">
    <property type="term" value="F:nucleotidyltransferase activity"/>
    <property type="evidence" value="ECO:0007669"/>
    <property type="project" value="UniProtKB-KW"/>
</dbReference>